<proteinExistence type="predicted"/>
<accession>A0A1I7XLN3</accession>
<dbReference type="WBParaSite" id="Hba_18214">
    <property type="protein sequence ID" value="Hba_18214"/>
    <property type="gene ID" value="Hba_18214"/>
</dbReference>
<evidence type="ECO:0000313" key="3">
    <source>
        <dbReference type="WBParaSite" id="Hba_18214"/>
    </source>
</evidence>
<keyword evidence="2" id="KW-1185">Reference proteome</keyword>
<name>A0A1I7XLN3_HETBA</name>
<evidence type="ECO:0000313" key="2">
    <source>
        <dbReference type="Proteomes" id="UP000095283"/>
    </source>
</evidence>
<dbReference type="Proteomes" id="UP000095283">
    <property type="component" value="Unplaced"/>
</dbReference>
<organism evidence="2 3">
    <name type="scientific">Heterorhabditis bacteriophora</name>
    <name type="common">Entomopathogenic nematode worm</name>
    <dbReference type="NCBI Taxonomy" id="37862"/>
    <lineage>
        <taxon>Eukaryota</taxon>
        <taxon>Metazoa</taxon>
        <taxon>Ecdysozoa</taxon>
        <taxon>Nematoda</taxon>
        <taxon>Chromadorea</taxon>
        <taxon>Rhabditida</taxon>
        <taxon>Rhabditina</taxon>
        <taxon>Rhabditomorpha</taxon>
        <taxon>Strongyloidea</taxon>
        <taxon>Heterorhabditidae</taxon>
        <taxon>Heterorhabditis</taxon>
    </lineage>
</organism>
<sequence length="60" mass="6662">MGPLKEPKGHLFILQYPRKESKHIGLGPNPDAMPTAKTHPLSHNYTTSAVLDLEDKKVVN</sequence>
<feature type="region of interest" description="Disordered" evidence="1">
    <location>
        <begin position="21"/>
        <end position="48"/>
    </location>
</feature>
<reference evidence="3" key="1">
    <citation type="submission" date="2016-11" db="UniProtKB">
        <authorList>
            <consortium name="WormBaseParasite"/>
        </authorList>
    </citation>
    <scope>IDENTIFICATION</scope>
</reference>
<evidence type="ECO:0000256" key="1">
    <source>
        <dbReference type="SAM" id="MobiDB-lite"/>
    </source>
</evidence>
<protein>
    <submittedName>
        <fullName evidence="3">RNA-directed DNA polymerase</fullName>
    </submittedName>
</protein>
<dbReference type="AlphaFoldDB" id="A0A1I7XLN3"/>